<dbReference type="GO" id="GO:0004177">
    <property type="term" value="F:aminopeptidase activity"/>
    <property type="evidence" value="ECO:0007669"/>
    <property type="project" value="UniProtKB-KW"/>
</dbReference>
<dbReference type="Proteomes" id="UP000535078">
    <property type="component" value="Unassembled WGS sequence"/>
</dbReference>
<evidence type="ECO:0000313" key="4">
    <source>
        <dbReference type="Proteomes" id="UP000535078"/>
    </source>
</evidence>
<organism evidence="3 4">
    <name type="scientific">Sphingopyxis italica</name>
    <dbReference type="NCBI Taxonomy" id="1129133"/>
    <lineage>
        <taxon>Bacteria</taxon>
        <taxon>Pseudomonadati</taxon>
        <taxon>Pseudomonadota</taxon>
        <taxon>Alphaproteobacteria</taxon>
        <taxon>Sphingomonadales</taxon>
        <taxon>Sphingomonadaceae</taxon>
        <taxon>Sphingopyxis</taxon>
    </lineage>
</organism>
<protein>
    <submittedName>
        <fullName evidence="3">Dipeptidyl aminopeptidase/acylaminoacyl peptidase</fullName>
    </submittedName>
</protein>
<keyword evidence="3" id="KW-0378">Hydrolase</keyword>
<accession>A0A7X5XNZ9</accession>
<comment type="caution">
    <text evidence="3">The sequence shown here is derived from an EMBL/GenBank/DDBJ whole genome shotgun (WGS) entry which is preliminary data.</text>
</comment>
<evidence type="ECO:0000313" key="3">
    <source>
        <dbReference type="EMBL" id="NJB88620.1"/>
    </source>
</evidence>
<keyword evidence="1" id="KW-0732">Signal</keyword>
<dbReference type="InterPro" id="IPR029058">
    <property type="entry name" value="AB_hydrolase_fold"/>
</dbReference>
<name>A0A7X5XNZ9_9SPHN</name>
<keyword evidence="3" id="KW-0031">Aminopeptidase</keyword>
<feature type="chain" id="PRO_5030967326" evidence="1">
    <location>
        <begin position="25"/>
        <end position="727"/>
    </location>
</feature>
<dbReference type="GO" id="GO:0006508">
    <property type="term" value="P:proteolysis"/>
    <property type="evidence" value="ECO:0007669"/>
    <property type="project" value="InterPro"/>
</dbReference>
<keyword evidence="4" id="KW-1185">Reference proteome</keyword>
<dbReference type="GO" id="GO:0008236">
    <property type="term" value="F:serine-type peptidase activity"/>
    <property type="evidence" value="ECO:0007669"/>
    <property type="project" value="InterPro"/>
</dbReference>
<gene>
    <name evidence="3" type="ORF">GGR90_000772</name>
</gene>
<dbReference type="InterPro" id="IPR001375">
    <property type="entry name" value="Peptidase_S9_cat"/>
</dbReference>
<dbReference type="Gene3D" id="3.40.50.1820">
    <property type="entry name" value="alpha/beta hydrolase"/>
    <property type="match status" value="1"/>
</dbReference>
<reference evidence="3 4" key="1">
    <citation type="submission" date="2020-03" db="EMBL/GenBank/DDBJ databases">
        <title>Genomic Encyclopedia of Type Strains, Phase IV (KMG-IV): sequencing the most valuable type-strain genomes for metagenomic binning, comparative biology and taxonomic classification.</title>
        <authorList>
            <person name="Goeker M."/>
        </authorList>
    </citation>
    <scope>NUCLEOTIDE SEQUENCE [LARGE SCALE GENOMIC DNA]</scope>
    <source>
        <strain evidence="3 4">DSM 25229</strain>
    </source>
</reference>
<evidence type="ECO:0000259" key="2">
    <source>
        <dbReference type="Pfam" id="PF00326"/>
    </source>
</evidence>
<feature type="domain" description="Peptidase S9 prolyl oligopeptidase catalytic" evidence="2">
    <location>
        <begin position="531"/>
        <end position="691"/>
    </location>
</feature>
<dbReference type="SUPFAM" id="SSF82171">
    <property type="entry name" value="DPP6 N-terminal domain-like"/>
    <property type="match status" value="1"/>
</dbReference>
<evidence type="ECO:0000256" key="1">
    <source>
        <dbReference type="SAM" id="SignalP"/>
    </source>
</evidence>
<dbReference type="AlphaFoldDB" id="A0A7X5XNZ9"/>
<dbReference type="SUPFAM" id="SSF53474">
    <property type="entry name" value="alpha/beta-Hydrolases"/>
    <property type="match status" value="1"/>
</dbReference>
<dbReference type="RefSeq" id="WP_052182327.1">
    <property type="nucleotide sequence ID" value="NZ_JAATIT010000001.1"/>
</dbReference>
<sequence length="727" mass="80666">MTGSIRLWPLLLLVGLANSGTAVAEEGRRWTLEDVVTVPAEFELSLASDGKSLAYLERRADLQKNETVSILHLFDLRSRASREILRAASAEQLRPLPNGTGWSLLLDRGDELQLYALDAEGTIKPLLVRDAKVTVGQTEGALFAVRSGAPRRIGILYHDWSPDGQWLWYATLKPSSEPANVAIDDAVVSQRNRRRAPVRAIVELRIRSATGEDWLVASRPSGDRLAFYYGGHVEWTDEGPRYQLEQSDAERADGIGTFSWSFVTNASRPIQESSGFPAIGLVRGPNGGTLASEGFGRTLALTETHTDGRKTHYGRQPYYIGDPRSAGNWLSGDGLSALLGVRTTSHPRYGLVLLTGRHATSLIRPGSLTACDFREDLAWGICVEEGLNQAPRFVRVEPKDGRVQAIAPLSAAHDSIAPLRVTPHQWTNRLGYRSTGFIVWPRNYQTSSRYPAIIITHGSDADERFANVDLQWNYPAQLFAERGYVVILMNDPSARQQAELWHAYMIWSGGPGTLGPEKLRELIWINGVYSFEDAIAELASEGIVDPDRIGIAGYSRGSQMVNVAMTQSEMFRAASSGDGNYLEPASYSDPKDGYHAVFGGPPSGRYLDAYRQLSPSLRADRACAPVLQQMASPFAGAIDFYAALREAKVPAQISLYPGETTATDETHLFHIPSNRLRAMQENLAWFDFWLRDRRDRDLDDRGAFDRWAKMAAQWKTRCVQTRGAERR</sequence>
<keyword evidence="3" id="KW-0645">Protease</keyword>
<dbReference type="Pfam" id="PF00326">
    <property type="entry name" value="Peptidase_S9"/>
    <property type="match status" value="1"/>
</dbReference>
<proteinExistence type="predicted"/>
<dbReference type="EMBL" id="JAATIT010000001">
    <property type="protein sequence ID" value="NJB88620.1"/>
    <property type="molecule type" value="Genomic_DNA"/>
</dbReference>
<feature type="signal peptide" evidence="1">
    <location>
        <begin position="1"/>
        <end position="24"/>
    </location>
</feature>